<evidence type="ECO:0000256" key="2">
    <source>
        <dbReference type="SAM" id="Phobius"/>
    </source>
</evidence>
<protein>
    <recommendedName>
        <fullName evidence="3">Cytochrome c-552/4 domain-containing protein</fullName>
    </recommendedName>
</protein>
<evidence type="ECO:0000259" key="3">
    <source>
        <dbReference type="Pfam" id="PF13435"/>
    </source>
</evidence>
<dbReference type="AlphaFoldDB" id="A0A1F7WUT0"/>
<evidence type="ECO:0000313" key="4">
    <source>
        <dbReference type="EMBL" id="OGM06480.1"/>
    </source>
</evidence>
<dbReference type="InterPro" id="IPR051829">
    <property type="entry name" value="Multiheme_Cytochr_ET"/>
</dbReference>
<organism evidence="4 5">
    <name type="scientific">Candidatus Wallbacteria bacterium GWC2_49_35</name>
    <dbReference type="NCBI Taxonomy" id="1817813"/>
    <lineage>
        <taxon>Bacteria</taxon>
        <taxon>Candidatus Walliibacteriota</taxon>
    </lineage>
</organism>
<dbReference type="EMBL" id="MGFH01000061">
    <property type="protein sequence ID" value="OGM06480.1"/>
    <property type="molecule type" value="Genomic_DNA"/>
</dbReference>
<feature type="transmembrane region" description="Helical" evidence="2">
    <location>
        <begin position="7"/>
        <end position="25"/>
    </location>
</feature>
<dbReference type="SUPFAM" id="SSF48695">
    <property type="entry name" value="Multiheme cytochromes"/>
    <property type="match status" value="1"/>
</dbReference>
<dbReference type="Gene3D" id="1.10.1130.10">
    <property type="entry name" value="Flavocytochrome C3, Chain A"/>
    <property type="match status" value="2"/>
</dbReference>
<dbReference type="InterPro" id="IPR036280">
    <property type="entry name" value="Multihaem_cyt_sf"/>
</dbReference>
<comment type="caution">
    <text evidence="4">The sequence shown here is derived from an EMBL/GenBank/DDBJ whole genome shotgun (WGS) entry which is preliminary data.</text>
</comment>
<gene>
    <name evidence="4" type="ORF">A2008_03925</name>
</gene>
<feature type="domain" description="Cytochrome c-552/4" evidence="3">
    <location>
        <begin position="41"/>
        <end position="66"/>
    </location>
</feature>
<proteinExistence type="predicted"/>
<keyword evidence="2" id="KW-1133">Transmembrane helix</keyword>
<keyword evidence="2" id="KW-0472">Membrane</keyword>
<dbReference type="PANTHER" id="PTHR35038">
    <property type="entry name" value="DISSIMILATORY SULFITE REDUCTASE SIRA"/>
    <property type="match status" value="1"/>
</dbReference>
<keyword evidence="1" id="KW-0732">Signal</keyword>
<reference evidence="4 5" key="1">
    <citation type="journal article" date="2016" name="Nat. Commun.">
        <title>Thousands of microbial genomes shed light on interconnected biogeochemical processes in an aquifer system.</title>
        <authorList>
            <person name="Anantharaman K."/>
            <person name="Brown C.T."/>
            <person name="Hug L.A."/>
            <person name="Sharon I."/>
            <person name="Castelle C.J."/>
            <person name="Probst A.J."/>
            <person name="Thomas B.C."/>
            <person name="Singh A."/>
            <person name="Wilkins M.J."/>
            <person name="Karaoz U."/>
            <person name="Brodie E.L."/>
            <person name="Williams K.H."/>
            <person name="Hubbard S.S."/>
            <person name="Banfield J.F."/>
        </authorList>
    </citation>
    <scope>NUCLEOTIDE SEQUENCE [LARGE SCALE GENOMIC DNA]</scope>
</reference>
<feature type="domain" description="Cytochrome c-552/4" evidence="3">
    <location>
        <begin position="130"/>
        <end position="173"/>
    </location>
</feature>
<keyword evidence="2" id="KW-0812">Transmembrane</keyword>
<accession>A0A1F7WUT0</accession>
<dbReference type="Pfam" id="PF13435">
    <property type="entry name" value="Cytochrome_C554"/>
    <property type="match status" value="2"/>
</dbReference>
<dbReference type="PANTHER" id="PTHR35038:SF8">
    <property type="entry name" value="C-TYPE POLYHEME CYTOCHROME OMCC"/>
    <property type="match status" value="1"/>
</dbReference>
<dbReference type="InterPro" id="IPR023155">
    <property type="entry name" value="Cyt_c-552/4"/>
</dbReference>
<evidence type="ECO:0000313" key="5">
    <source>
        <dbReference type="Proteomes" id="UP000178735"/>
    </source>
</evidence>
<sequence length="388" mass="43644">MNTRSNLYTAFAALVIAAAALYYASKTFTGVSEIRYAGSKECARCHESIYARWKNTLHAKALIQSSEIFLLPEKAAMAAKHISIGESAEAEFAIGTHWTRRYLLSNKRVSPFLYSIVSGGFSDYYDKNYKRSDYERECIGCHTTGAAQKTTDGKDDRGIYYAEAGVACEACHGPASAHIEYSDTRYVTNPKKLDPDQRDMICMSCHTNGYDKSGEYKFALGYKPGKDIQAHFFNMVPKPGQIKYNRGNRFDYAADSSLDDRKRQFEYWKFMFLAREGFSCEDCLDFRGAAPKAEEKSREFASPRGAAVKDEGPGFFSVNEYCMSCHASLPPFLQYVSGSREAELTVSKCEFINKKMRLDDNSAESSCTACHKSESVHDHFFIVQVNSE</sequence>
<dbReference type="STRING" id="1817813.A2008_03925"/>
<evidence type="ECO:0000256" key="1">
    <source>
        <dbReference type="ARBA" id="ARBA00022729"/>
    </source>
</evidence>
<name>A0A1F7WUT0_9BACT</name>
<dbReference type="Proteomes" id="UP000178735">
    <property type="component" value="Unassembled WGS sequence"/>
</dbReference>